<feature type="transmembrane region" description="Helical" evidence="8">
    <location>
        <begin position="279"/>
        <end position="300"/>
    </location>
</feature>
<evidence type="ECO:0000256" key="4">
    <source>
        <dbReference type="ARBA" id="ARBA00022544"/>
    </source>
</evidence>
<evidence type="ECO:0000256" key="2">
    <source>
        <dbReference type="ARBA" id="ARBA00007998"/>
    </source>
</evidence>
<dbReference type="RefSeq" id="WP_199019006.1">
    <property type="nucleotide sequence ID" value="NZ_JAELUP010000027.1"/>
</dbReference>
<dbReference type="Pfam" id="PF03845">
    <property type="entry name" value="Spore_permease"/>
    <property type="match status" value="1"/>
</dbReference>
<feature type="transmembrane region" description="Helical" evidence="8">
    <location>
        <begin position="344"/>
        <end position="367"/>
    </location>
</feature>
<dbReference type="GO" id="GO:0009847">
    <property type="term" value="P:spore germination"/>
    <property type="evidence" value="ECO:0007669"/>
    <property type="project" value="InterPro"/>
</dbReference>
<evidence type="ECO:0000256" key="8">
    <source>
        <dbReference type="SAM" id="Phobius"/>
    </source>
</evidence>
<feature type="transmembrane region" description="Helical" evidence="8">
    <location>
        <begin position="20"/>
        <end position="42"/>
    </location>
</feature>
<keyword evidence="5 8" id="KW-0812">Transmembrane</keyword>
<evidence type="ECO:0000256" key="1">
    <source>
        <dbReference type="ARBA" id="ARBA00004141"/>
    </source>
</evidence>
<dbReference type="EMBL" id="JAELUP010000027">
    <property type="protein sequence ID" value="MBJ6361460.1"/>
    <property type="molecule type" value="Genomic_DNA"/>
</dbReference>
<comment type="subcellular location">
    <subcellularLocation>
        <location evidence="1">Membrane</location>
        <topology evidence="1">Multi-pass membrane protein</topology>
    </subcellularLocation>
</comment>
<evidence type="ECO:0000256" key="5">
    <source>
        <dbReference type="ARBA" id="ARBA00022692"/>
    </source>
</evidence>
<gene>
    <name evidence="9" type="ORF">JFN88_09105</name>
</gene>
<comment type="similarity">
    <text evidence="2">Belongs to the amino acid-polyamine-organocation (APC) superfamily. Spore germination protein (SGP) (TC 2.A.3.9) family.</text>
</comment>
<comment type="caution">
    <text evidence="9">The sequence shown here is derived from an EMBL/GenBank/DDBJ whole genome shotgun (WGS) entry which is preliminary data.</text>
</comment>
<evidence type="ECO:0000256" key="3">
    <source>
        <dbReference type="ARBA" id="ARBA00022448"/>
    </source>
</evidence>
<feature type="transmembrane region" description="Helical" evidence="8">
    <location>
        <begin position="152"/>
        <end position="172"/>
    </location>
</feature>
<reference evidence="9" key="1">
    <citation type="submission" date="2020-12" db="EMBL/GenBank/DDBJ databases">
        <authorList>
            <person name="Huq M.A."/>
        </authorList>
    </citation>
    <scope>NUCLEOTIDE SEQUENCE</scope>
    <source>
        <strain evidence="9">MAHUQ-46</strain>
    </source>
</reference>
<feature type="transmembrane region" description="Helical" evidence="8">
    <location>
        <begin position="116"/>
        <end position="140"/>
    </location>
</feature>
<protein>
    <submittedName>
        <fullName evidence="9">Endospore germination permease</fullName>
    </submittedName>
</protein>
<feature type="transmembrane region" description="Helical" evidence="8">
    <location>
        <begin position="48"/>
        <end position="69"/>
    </location>
</feature>
<evidence type="ECO:0000313" key="10">
    <source>
        <dbReference type="Proteomes" id="UP000640274"/>
    </source>
</evidence>
<feature type="transmembrane region" description="Helical" evidence="8">
    <location>
        <begin position="312"/>
        <end position="332"/>
    </location>
</feature>
<keyword evidence="7 8" id="KW-0472">Membrane</keyword>
<dbReference type="NCBIfam" id="TIGR00912">
    <property type="entry name" value="2A0309"/>
    <property type="match status" value="1"/>
</dbReference>
<dbReference type="AlphaFoldDB" id="A0A934J6V1"/>
<organism evidence="9 10">
    <name type="scientific">Paenibacillus roseus</name>
    <dbReference type="NCBI Taxonomy" id="2798579"/>
    <lineage>
        <taxon>Bacteria</taxon>
        <taxon>Bacillati</taxon>
        <taxon>Bacillota</taxon>
        <taxon>Bacilli</taxon>
        <taxon>Bacillales</taxon>
        <taxon>Paenibacillaceae</taxon>
        <taxon>Paenibacillus</taxon>
    </lineage>
</organism>
<name>A0A934J6V1_9BACL</name>
<keyword evidence="10" id="KW-1185">Reference proteome</keyword>
<dbReference type="Proteomes" id="UP000640274">
    <property type="component" value="Unassembled WGS sequence"/>
</dbReference>
<accession>A0A934J6V1</accession>
<feature type="transmembrane region" description="Helical" evidence="8">
    <location>
        <begin position="89"/>
        <end position="110"/>
    </location>
</feature>
<dbReference type="InterPro" id="IPR004761">
    <property type="entry name" value="Spore_GerAB"/>
</dbReference>
<keyword evidence="4" id="KW-0309">Germination</keyword>
<proteinExistence type="inferred from homology"/>
<evidence type="ECO:0000256" key="6">
    <source>
        <dbReference type="ARBA" id="ARBA00022989"/>
    </source>
</evidence>
<feature type="transmembrane region" description="Helical" evidence="8">
    <location>
        <begin position="192"/>
        <end position="215"/>
    </location>
</feature>
<dbReference type="Gene3D" id="1.20.1740.10">
    <property type="entry name" value="Amino acid/polyamine transporter I"/>
    <property type="match status" value="1"/>
</dbReference>
<evidence type="ECO:0000313" key="9">
    <source>
        <dbReference type="EMBL" id="MBJ6361460.1"/>
    </source>
</evidence>
<keyword evidence="3" id="KW-0813">Transport</keyword>
<sequence length="371" mass="41762">MKNQSASTRLDKGKLSSTQLGLIFLISIMTTGIMAAPSPVYAIAGRDFWLALLLGSLPAYGMIFVVHRLHRQYPNMTFIEYVTQVYGKVIGKIIGVLFLLYILHMTGIAVRQFCEFMTVGFFTRTPLTVIAGVIIFTSSWAVRGGVETIGRFAQIFAPAILILMLLVIVPLTPDFNLKELFPVMEHGLLPPIKGSILLQQWFLIYSLTSFFLPYVSDSNKSQRASMLSLTFLVFVMIIGHMSTVLLLGEVTGLSNFSFTNLSRYIKVTSFFEHLQSLVMTIWVISLFIRLNTTYYIVAIGTAQLLALSDYRLLVMPIGLLILIFTFWSIPSITDYISALPFNTFYFMTVLGMLPLLTWFVSCLRLSIKKII</sequence>
<dbReference type="GO" id="GO:0016020">
    <property type="term" value="C:membrane"/>
    <property type="evidence" value="ECO:0007669"/>
    <property type="project" value="UniProtKB-SubCell"/>
</dbReference>
<dbReference type="PANTHER" id="PTHR34975:SF2">
    <property type="entry name" value="SPORE GERMINATION PROTEIN A2"/>
    <property type="match status" value="1"/>
</dbReference>
<dbReference type="PANTHER" id="PTHR34975">
    <property type="entry name" value="SPORE GERMINATION PROTEIN A2"/>
    <property type="match status" value="1"/>
</dbReference>
<evidence type="ECO:0000256" key="7">
    <source>
        <dbReference type="ARBA" id="ARBA00023136"/>
    </source>
</evidence>
<feature type="transmembrane region" description="Helical" evidence="8">
    <location>
        <begin position="227"/>
        <end position="248"/>
    </location>
</feature>
<keyword evidence="6 8" id="KW-1133">Transmembrane helix</keyword>